<dbReference type="GO" id="GO:0071169">
    <property type="term" value="P:establishment of protein localization to chromatin"/>
    <property type="evidence" value="ECO:0007669"/>
    <property type="project" value="TreeGrafter"/>
</dbReference>
<dbReference type="InterPro" id="IPR001680">
    <property type="entry name" value="WD40_rpt"/>
</dbReference>
<evidence type="ECO:0000259" key="4">
    <source>
        <dbReference type="Pfam" id="PF23215"/>
    </source>
</evidence>
<evidence type="ECO:0000313" key="6">
    <source>
        <dbReference type="Proteomes" id="UP001378592"/>
    </source>
</evidence>
<dbReference type="GO" id="GO:0005664">
    <property type="term" value="C:nuclear origin of replication recognition complex"/>
    <property type="evidence" value="ECO:0007669"/>
    <property type="project" value="TreeGrafter"/>
</dbReference>
<dbReference type="Gene3D" id="2.130.10.10">
    <property type="entry name" value="YVTN repeat-like/Quinoprotein amine dehydrogenase"/>
    <property type="match status" value="1"/>
</dbReference>
<dbReference type="InterPro" id="IPR015943">
    <property type="entry name" value="WD40/YVTN_repeat-like_dom_sf"/>
</dbReference>
<proteinExistence type="predicted"/>
<dbReference type="PANTHER" id="PTHR24370:SF10">
    <property type="entry name" value="LEUCINE-RICH REPEAT AND WD REPEAT-CONTAINING PROTEIN 1"/>
    <property type="match status" value="1"/>
</dbReference>
<dbReference type="SUPFAM" id="SSF50978">
    <property type="entry name" value="WD40 repeat-like"/>
    <property type="match status" value="1"/>
</dbReference>
<keyword evidence="6" id="KW-1185">Reference proteome</keyword>
<dbReference type="GO" id="GO:0003682">
    <property type="term" value="F:chromatin binding"/>
    <property type="evidence" value="ECO:0007669"/>
    <property type="project" value="TreeGrafter"/>
</dbReference>
<reference evidence="5 6" key="1">
    <citation type="submission" date="2024-03" db="EMBL/GenBank/DDBJ databases">
        <title>The genome assembly and annotation of the cricket Gryllus longicercus Weissman &amp; Gray.</title>
        <authorList>
            <person name="Szrajer S."/>
            <person name="Gray D."/>
            <person name="Ylla G."/>
        </authorList>
    </citation>
    <scope>NUCLEOTIDE SEQUENCE [LARGE SCALE GENOMIC DNA]</scope>
    <source>
        <strain evidence="5">DAG 2021-001</strain>
        <tissue evidence="5">Whole body minus gut</tissue>
    </source>
</reference>
<evidence type="ECO:0000313" key="5">
    <source>
        <dbReference type="EMBL" id="KAK7869706.1"/>
    </source>
</evidence>
<evidence type="ECO:0000256" key="1">
    <source>
        <dbReference type="ARBA" id="ARBA00004286"/>
    </source>
</evidence>
<dbReference type="AlphaFoldDB" id="A0AAN9VTW5"/>
<sequence>MKRKLVYDETEEENKRCKIDLCTRGEAAFDFDPIHFLRCHSSNNDDADVKTQVWHCVFEPNNSDTVATCGGNSVCFINVESGEVEGKYYSDKKDNFFTLSWTTISNLKCEENILAVAGASRYIHLLHPGKNVMFYKHTLSRDWKNVSSLLFHPLETNILFCSLSKGDVIVFDIGCPLPPQYKTSFVKLYVLSAESEIFSLSFSLESNVLLAACNEGLRGWRIKSDDEMDTAQMLVFEHPSLQGQNSSQKGNQLVDSVEVLSNGFVATKCALHGNIYVWNIRDTLKDIKNQHTLKIAPSYVLKWKDTDNYFMYMGFNKDLLVCGDDKGALWIYNTRSFISEGDTPSKKKDVKPTLVLPWPDLLDTYCERRGKVRLDLFDIVVDKATVSGTGQYIVAVTSNNMVCVWKKVKV</sequence>
<evidence type="ECO:0000256" key="2">
    <source>
        <dbReference type="ARBA" id="ARBA00022454"/>
    </source>
</evidence>
<feature type="domain" description="Leucine-rich repeat and WD repeat-containing protein 1 WD" evidence="4">
    <location>
        <begin position="24"/>
        <end position="407"/>
    </location>
</feature>
<comment type="subcellular location">
    <subcellularLocation>
        <location evidence="1">Chromosome</location>
    </subcellularLocation>
</comment>
<dbReference type="EMBL" id="JAZDUA010000070">
    <property type="protein sequence ID" value="KAK7869706.1"/>
    <property type="molecule type" value="Genomic_DNA"/>
</dbReference>
<dbReference type="InterPro" id="IPR036322">
    <property type="entry name" value="WD40_repeat_dom_sf"/>
</dbReference>
<evidence type="ECO:0000256" key="3">
    <source>
        <dbReference type="ARBA" id="ARBA00022614"/>
    </source>
</evidence>
<dbReference type="InterPro" id="IPR052489">
    <property type="entry name" value="LRWD1"/>
</dbReference>
<gene>
    <name evidence="5" type="ORF">R5R35_011776</name>
</gene>
<dbReference type="SMART" id="SM00320">
    <property type="entry name" value="WD40"/>
    <property type="match status" value="5"/>
</dbReference>
<keyword evidence="3" id="KW-0433">Leucine-rich repeat</keyword>
<dbReference type="Pfam" id="PF23215">
    <property type="entry name" value="WD_LRWD1"/>
    <property type="match status" value="1"/>
</dbReference>
<dbReference type="PANTHER" id="PTHR24370">
    <property type="entry name" value="OPTICIN"/>
    <property type="match status" value="1"/>
</dbReference>
<name>A0AAN9VTW5_9ORTH</name>
<organism evidence="5 6">
    <name type="scientific">Gryllus longicercus</name>
    <dbReference type="NCBI Taxonomy" id="2509291"/>
    <lineage>
        <taxon>Eukaryota</taxon>
        <taxon>Metazoa</taxon>
        <taxon>Ecdysozoa</taxon>
        <taxon>Arthropoda</taxon>
        <taxon>Hexapoda</taxon>
        <taxon>Insecta</taxon>
        <taxon>Pterygota</taxon>
        <taxon>Neoptera</taxon>
        <taxon>Polyneoptera</taxon>
        <taxon>Orthoptera</taxon>
        <taxon>Ensifera</taxon>
        <taxon>Gryllidea</taxon>
        <taxon>Grylloidea</taxon>
        <taxon>Gryllidae</taxon>
        <taxon>Gryllinae</taxon>
        <taxon>Gryllus</taxon>
    </lineage>
</organism>
<keyword evidence="2" id="KW-0158">Chromosome</keyword>
<protein>
    <recommendedName>
        <fullName evidence="4">Leucine-rich repeat and WD repeat-containing protein 1 WD domain-containing protein</fullName>
    </recommendedName>
</protein>
<dbReference type="InterPro" id="IPR056160">
    <property type="entry name" value="WD_LRWD1"/>
</dbReference>
<comment type="caution">
    <text evidence="5">The sequence shown here is derived from an EMBL/GenBank/DDBJ whole genome shotgun (WGS) entry which is preliminary data.</text>
</comment>
<dbReference type="GO" id="GO:0006325">
    <property type="term" value="P:chromatin organization"/>
    <property type="evidence" value="ECO:0007669"/>
    <property type="project" value="TreeGrafter"/>
</dbReference>
<dbReference type="Proteomes" id="UP001378592">
    <property type="component" value="Unassembled WGS sequence"/>
</dbReference>
<accession>A0AAN9VTW5</accession>